<dbReference type="EMBL" id="JAHDYS010000009">
    <property type="protein sequence ID" value="MBT1072364.1"/>
    <property type="molecule type" value="Genomic_DNA"/>
</dbReference>
<dbReference type="GO" id="GO:0004497">
    <property type="term" value="F:monooxygenase activity"/>
    <property type="evidence" value="ECO:0007669"/>
    <property type="project" value="UniProtKB-KW"/>
</dbReference>
<dbReference type="Pfam" id="PF01494">
    <property type="entry name" value="FAD_binding_3"/>
    <property type="match status" value="1"/>
</dbReference>
<evidence type="ECO:0000256" key="3">
    <source>
        <dbReference type="ARBA" id="ARBA00022827"/>
    </source>
</evidence>
<dbReference type="PANTHER" id="PTHR43004:SF19">
    <property type="entry name" value="BINDING MONOOXYGENASE, PUTATIVE (JCVI)-RELATED"/>
    <property type="match status" value="1"/>
</dbReference>
<gene>
    <name evidence="5" type="ORF">KJB30_11245</name>
</gene>
<dbReference type="Proteomes" id="UP000784128">
    <property type="component" value="Unassembled WGS sequence"/>
</dbReference>
<dbReference type="InterPro" id="IPR002938">
    <property type="entry name" value="FAD-bd"/>
</dbReference>
<evidence type="ECO:0000313" key="6">
    <source>
        <dbReference type="Proteomes" id="UP000784128"/>
    </source>
</evidence>
<comment type="caution">
    <text evidence="5">The sequence shown here is derived from an EMBL/GenBank/DDBJ whole genome shotgun (WGS) entry which is preliminary data.</text>
</comment>
<keyword evidence="2" id="KW-0285">Flavoprotein</keyword>
<proteinExistence type="predicted"/>
<evidence type="ECO:0000259" key="4">
    <source>
        <dbReference type="Pfam" id="PF01494"/>
    </source>
</evidence>
<feature type="domain" description="FAD-binding" evidence="4">
    <location>
        <begin position="6"/>
        <end position="84"/>
    </location>
</feature>
<dbReference type="SUPFAM" id="SSF51905">
    <property type="entry name" value="FAD/NAD(P)-binding domain"/>
    <property type="match status" value="1"/>
</dbReference>
<organism evidence="5 6">
    <name type="scientific">Pelotalea chapellei</name>
    <dbReference type="NCBI Taxonomy" id="44671"/>
    <lineage>
        <taxon>Bacteria</taxon>
        <taxon>Pseudomonadati</taxon>
        <taxon>Thermodesulfobacteriota</taxon>
        <taxon>Desulfuromonadia</taxon>
        <taxon>Geobacterales</taxon>
        <taxon>Geobacteraceae</taxon>
        <taxon>Pelotalea</taxon>
    </lineage>
</organism>
<dbReference type="Gene3D" id="3.50.50.60">
    <property type="entry name" value="FAD/NAD(P)-binding domain"/>
    <property type="match status" value="1"/>
</dbReference>
<keyword evidence="3" id="KW-0274">FAD</keyword>
<evidence type="ECO:0000256" key="2">
    <source>
        <dbReference type="ARBA" id="ARBA00022630"/>
    </source>
</evidence>
<dbReference type="PRINTS" id="PR00420">
    <property type="entry name" value="RNGMNOXGNASE"/>
</dbReference>
<dbReference type="InterPro" id="IPR036188">
    <property type="entry name" value="FAD/NAD-bd_sf"/>
</dbReference>
<keyword evidence="6" id="KW-1185">Reference proteome</keyword>
<dbReference type="Gene3D" id="3.30.70.2450">
    <property type="match status" value="1"/>
</dbReference>
<accession>A0ABS5U9M7</accession>
<dbReference type="PANTHER" id="PTHR43004">
    <property type="entry name" value="TRK SYSTEM POTASSIUM UPTAKE PROTEIN"/>
    <property type="match status" value="1"/>
</dbReference>
<sequence length="172" mass="19476">MPASSRDYLHRELKARAGIAIGNARQTWVSSFGVQRYLAGTFTRNHVFLCGDAAHLMSPVGGQNMNTGFADAELACWLTRLVIERAIPFEQAGSLYNRVRMQAARTALRRAHYMMMAGTSGGYIWSAIRNSFLTAVFQTPLRKKLLRQFNMLSIPFRNLDHYKTVFKAELKL</sequence>
<name>A0ABS5U9M7_9BACT</name>
<evidence type="ECO:0000313" key="5">
    <source>
        <dbReference type="EMBL" id="MBT1072364.1"/>
    </source>
</evidence>
<keyword evidence="5" id="KW-0503">Monooxygenase</keyword>
<evidence type="ECO:0000256" key="1">
    <source>
        <dbReference type="ARBA" id="ARBA00001974"/>
    </source>
</evidence>
<keyword evidence="5" id="KW-0560">Oxidoreductase</keyword>
<dbReference type="InterPro" id="IPR050641">
    <property type="entry name" value="RIFMO-like"/>
</dbReference>
<comment type="cofactor">
    <cofactor evidence="1">
        <name>FAD</name>
        <dbReference type="ChEBI" id="CHEBI:57692"/>
    </cofactor>
</comment>
<reference evidence="5 6" key="1">
    <citation type="submission" date="2021-05" db="EMBL/GenBank/DDBJ databases">
        <title>The draft genome of Geobacter chapellei DSM 13688.</title>
        <authorList>
            <person name="Xu Z."/>
            <person name="Masuda Y."/>
            <person name="Itoh H."/>
            <person name="Senoo K."/>
        </authorList>
    </citation>
    <scope>NUCLEOTIDE SEQUENCE [LARGE SCALE GENOMIC DNA]</scope>
    <source>
        <strain evidence="5 6">DSM 13688</strain>
    </source>
</reference>
<protein>
    <submittedName>
        <fullName evidence="5">FAD-dependent monooxygenase</fullName>
    </submittedName>
</protein>